<protein>
    <recommendedName>
        <fullName evidence="3 9">Flagellar biosynthetic protein FliR</fullName>
    </recommendedName>
</protein>
<comment type="similarity">
    <text evidence="2 10">Belongs to the FliR/MopE/SpaR family.</text>
</comment>
<keyword evidence="8 10" id="KW-0975">Bacterial flagellum</keyword>
<keyword evidence="7 10" id="KW-0472">Membrane</keyword>
<keyword evidence="11" id="KW-0282">Flagellum</keyword>
<dbReference type="Proteomes" id="UP000318102">
    <property type="component" value="Unassembled WGS sequence"/>
</dbReference>
<dbReference type="GO" id="GO:0009425">
    <property type="term" value="C:bacterial-type flagellum basal body"/>
    <property type="evidence" value="ECO:0007669"/>
    <property type="project" value="UniProtKB-SubCell"/>
</dbReference>
<evidence type="ECO:0000256" key="2">
    <source>
        <dbReference type="ARBA" id="ARBA00009772"/>
    </source>
</evidence>
<proteinExistence type="inferred from homology"/>
<evidence type="ECO:0000256" key="9">
    <source>
        <dbReference type="NCBIfam" id="TIGR01400"/>
    </source>
</evidence>
<dbReference type="GO" id="GO:0044780">
    <property type="term" value="P:bacterial-type flagellum assembly"/>
    <property type="evidence" value="ECO:0007669"/>
    <property type="project" value="UniProtKB-UniRule"/>
</dbReference>
<keyword evidence="5 10" id="KW-0812">Transmembrane</keyword>
<feature type="transmembrane region" description="Helical" evidence="10">
    <location>
        <begin position="40"/>
        <end position="61"/>
    </location>
</feature>
<dbReference type="PANTHER" id="PTHR30065:SF1">
    <property type="entry name" value="SURFACE PRESENTATION OF ANTIGENS PROTEIN SPAR"/>
    <property type="match status" value="1"/>
</dbReference>
<accession>A0A559J2B5</accession>
<feature type="transmembrane region" description="Helical" evidence="10">
    <location>
        <begin position="167"/>
        <end position="191"/>
    </location>
</feature>
<evidence type="ECO:0000256" key="10">
    <source>
        <dbReference type="RuleBase" id="RU362071"/>
    </source>
</evidence>
<comment type="caution">
    <text evidence="11">The sequence shown here is derived from an EMBL/GenBank/DDBJ whole genome shotgun (WGS) entry which is preliminary data.</text>
</comment>
<organism evidence="11 12">
    <name type="scientific">Paenibacillus agilis</name>
    <dbReference type="NCBI Taxonomy" id="3020863"/>
    <lineage>
        <taxon>Bacteria</taxon>
        <taxon>Bacillati</taxon>
        <taxon>Bacillota</taxon>
        <taxon>Bacilli</taxon>
        <taxon>Bacillales</taxon>
        <taxon>Paenibacillaceae</taxon>
        <taxon>Paenibacillus</taxon>
    </lineage>
</organism>
<evidence type="ECO:0000256" key="7">
    <source>
        <dbReference type="ARBA" id="ARBA00023136"/>
    </source>
</evidence>
<comment type="function">
    <text evidence="1 10">Role in flagellar biosynthesis.</text>
</comment>
<dbReference type="InterPro" id="IPR002010">
    <property type="entry name" value="T3SS_IM_R"/>
</dbReference>
<reference evidence="11 12" key="1">
    <citation type="submission" date="2019-07" db="EMBL/GenBank/DDBJ databases">
        <authorList>
            <person name="Kim J."/>
        </authorList>
    </citation>
    <scope>NUCLEOTIDE SEQUENCE [LARGE SCALE GENOMIC DNA]</scope>
    <source>
        <strain evidence="11 12">N4</strain>
    </source>
</reference>
<evidence type="ECO:0000256" key="1">
    <source>
        <dbReference type="ARBA" id="ARBA00002578"/>
    </source>
</evidence>
<keyword evidence="11" id="KW-0966">Cell projection</keyword>
<dbReference type="Pfam" id="PF01311">
    <property type="entry name" value="Bac_export_1"/>
    <property type="match status" value="1"/>
</dbReference>
<dbReference type="PRINTS" id="PR00953">
    <property type="entry name" value="TYPE3IMRPROT"/>
</dbReference>
<dbReference type="OrthoDB" id="9807748at2"/>
<evidence type="ECO:0000313" key="12">
    <source>
        <dbReference type="Proteomes" id="UP000318102"/>
    </source>
</evidence>
<name>A0A559J2B5_9BACL</name>
<evidence type="ECO:0000313" key="11">
    <source>
        <dbReference type="EMBL" id="TVX93966.1"/>
    </source>
</evidence>
<keyword evidence="12" id="KW-1185">Reference proteome</keyword>
<dbReference type="InterPro" id="IPR006303">
    <property type="entry name" value="FliR"/>
</dbReference>
<dbReference type="GO" id="GO:0005886">
    <property type="term" value="C:plasma membrane"/>
    <property type="evidence" value="ECO:0007669"/>
    <property type="project" value="UniProtKB-SubCell"/>
</dbReference>
<gene>
    <name evidence="11" type="primary">fliR</name>
    <name evidence="11" type="ORF">FPZ44_13435</name>
</gene>
<dbReference type="GO" id="GO:0006605">
    <property type="term" value="P:protein targeting"/>
    <property type="evidence" value="ECO:0007669"/>
    <property type="project" value="UniProtKB-UniRule"/>
</dbReference>
<evidence type="ECO:0000256" key="8">
    <source>
        <dbReference type="ARBA" id="ARBA00023143"/>
    </source>
</evidence>
<dbReference type="EMBL" id="VNJK01000001">
    <property type="protein sequence ID" value="TVX93966.1"/>
    <property type="molecule type" value="Genomic_DNA"/>
</dbReference>
<dbReference type="AlphaFoldDB" id="A0A559J2B5"/>
<evidence type="ECO:0000256" key="6">
    <source>
        <dbReference type="ARBA" id="ARBA00022989"/>
    </source>
</evidence>
<sequence>MDMLAQAFPVFLLILCRITAFFVAAPVFSSRGVPNHFKVGLAFSISLIAYLLFGLGISVPMDGVYVTYIIREIMIGLLIGFVAQLFFTIVQITGSFVDMQIGFGIANVVDPLTGMSSPVTGNFKYIFMILLFLGMNGHHYLIDAIMKSYQWLPIDSNSFFDQIQNGNIMNFVVTTFVQAFIIALQIAAPLIVSMFLADVALGFLAKTAPQFNIFVIGIPLKIILGLVVLLLTMPSMVYVMEHLFSKMFQALDELLRLFAKGGAS</sequence>
<evidence type="ECO:0000256" key="3">
    <source>
        <dbReference type="ARBA" id="ARBA00021717"/>
    </source>
</evidence>
<keyword evidence="6 10" id="KW-1133">Transmembrane helix</keyword>
<dbReference type="NCBIfam" id="TIGR01400">
    <property type="entry name" value="fliR"/>
    <property type="match status" value="1"/>
</dbReference>
<keyword evidence="4 10" id="KW-1003">Cell membrane</keyword>
<dbReference type="RefSeq" id="WP_144990962.1">
    <property type="nucleotide sequence ID" value="NZ_VNJK01000001.1"/>
</dbReference>
<dbReference type="PANTHER" id="PTHR30065">
    <property type="entry name" value="FLAGELLAR BIOSYNTHETIC PROTEIN FLIR"/>
    <property type="match status" value="1"/>
</dbReference>
<evidence type="ECO:0000256" key="4">
    <source>
        <dbReference type="ARBA" id="ARBA00022475"/>
    </source>
</evidence>
<comment type="subcellular location">
    <subcellularLocation>
        <location evidence="10">Cell membrane</location>
        <topology evidence="10">Multi-pass membrane protein</topology>
    </subcellularLocation>
    <subcellularLocation>
        <location evidence="10">Bacterial flagellum basal body</location>
    </subcellularLocation>
</comment>
<feature type="transmembrane region" description="Helical" evidence="10">
    <location>
        <begin position="73"/>
        <end position="93"/>
    </location>
</feature>
<feature type="transmembrane region" description="Helical" evidence="10">
    <location>
        <begin position="211"/>
        <end position="239"/>
    </location>
</feature>
<evidence type="ECO:0000256" key="5">
    <source>
        <dbReference type="ARBA" id="ARBA00022692"/>
    </source>
</evidence>
<feature type="transmembrane region" description="Helical" evidence="10">
    <location>
        <begin position="125"/>
        <end position="146"/>
    </location>
</feature>
<keyword evidence="11" id="KW-0969">Cilium</keyword>